<dbReference type="Pfam" id="PF10604">
    <property type="entry name" value="Polyketide_cyc2"/>
    <property type="match status" value="1"/>
</dbReference>
<comment type="caution">
    <text evidence="2">The sequence shown here is derived from an EMBL/GenBank/DDBJ whole genome shotgun (WGS) entry which is preliminary data.</text>
</comment>
<feature type="chain" id="PRO_5022000174" description="Coenzyme Q-binding protein COQ10 START domain-containing protein" evidence="1">
    <location>
        <begin position="16"/>
        <end position="181"/>
    </location>
</feature>
<dbReference type="PANTHER" id="PTHR34060:SF1">
    <property type="entry name" value="POLYKETIDE CYCLASE _ DEHYDRASE AND LIPID TRANSPORT PROTEIN"/>
    <property type="match status" value="1"/>
</dbReference>
<dbReference type="InterPro" id="IPR019587">
    <property type="entry name" value="Polyketide_cyclase/dehydratase"/>
</dbReference>
<evidence type="ECO:0008006" key="4">
    <source>
        <dbReference type="Google" id="ProtNLM"/>
    </source>
</evidence>
<evidence type="ECO:0000256" key="1">
    <source>
        <dbReference type="SAM" id="SignalP"/>
    </source>
</evidence>
<accession>A0A538THZ6</accession>
<reference evidence="2 3" key="1">
    <citation type="journal article" date="2019" name="Nat. Microbiol.">
        <title>Mediterranean grassland soil C-N compound turnover is dependent on rainfall and depth, and is mediated by genomically divergent microorganisms.</title>
        <authorList>
            <person name="Diamond S."/>
            <person name="Andeer P.F."/>
            <person name="Li Z."/>
            <person name="Crits-Christoph A."/>
            <person name="Burstein D."/>
            <person name="Anantharaman K."/>
            <person name="Lane K.R."/>
            <person name="Thomas B.C."/>
            <person name="Pan C."/>
            <person name="Northen T.R."/>
            <person name="Banfield J.F."/>
        </authorList>
    </citation>
    <scope>NUCLEOTIDE SEQUENCE [LARGE SCALE GENOMIC DNA]</scope>
    <source>
        <strain evidence="2">WS_8</strain>
    </source>
</reference>
<gene>
    <name evidence="2" type="ORF">E6K78_10780</name>
</gene>
<dbReference type="Gene3D" id="3.30.530.20">
    <property type="match status" value="1"/>
</dbReference>
<dbReference type="EMBL" id="VBOY01000113">
    <property type="protein sequence ID" value="TMQ63240.1"/>
    <property type="molecule type" value="Genomic_DNA"/>
</dbReference>
<name>A0A538THZ6_UNCEI</name>
<dbReference type="Proteomes" id="UP000316609">
    <property type="component" value="Unassembled WGS sequence"/>
</dbReference>
<protein>
    <recommendedName>
        <fullName evidence="4">Coenzyme Q-binding protein COQ10 START domain-containing protein</fullName>
    </recommendedName>
</protein>
<evidence type="ECO:0000313" key="2">
    <source>
        <dbReference type="EMBL" id="TMQ63240.1"/>
    </source>
</evidence>
<dbReference type="AlphaFoldDB" id="A0A538THZ6"/>
<sequence>MLGCLATLVLLVALASPSDVVVTLSSGRGSCAVHGSFAAQVPRTVAWRVLTDYDSLGRFVRSIEASHLERQPDGRVLVRQTAVGGPFLLRRHVRVLLALELDPDRRIGFHDVLGKDFQSYVGEWRLSADSNATWVEYQLDAEPRGFLARTFCRGALRNTAQELLTQVRDEMIRRAEKESPR</sequence>
<dbReference type="PANTHER" id="PTHR34060">
    <property type="entry name" value="POLYKETIDE CYCLASE / DEHYDRASE AND LIPID TRANSPORT PROTEIN"/>
    <property type="match status" value="1"/>
</dbReference>
<keyword evidence="1" id="KW-0732">Signal</keyword>
<evidence type="ECO:0000313" key="3">
    <source>
        <dbReference type="Proteomes" id="UP000316609"/>
    </source>
</evidence>
<dbReference type="SUPFAM" id="SSF55961">
    <property type="entry name" value="Bet v1-like"/>
    <property type="match status" value="1"/>
</dbReference>
<proteinExistence type="predicted"/>
<dbReference type="InterPro" id="IPR023393">
    <property type="entry name" value="START-like_dom_sf"/>
</dbReference>
<feature type="signal peptide" evidence="1">
    <location>
        <begin position="1"/>
        <end position="15"/>
    </location>
</feature>
<organism evidence="2 3">
    <name type="scientific">Eiseniibacteriota bacterium</name>
    <dbReference type="NCBI Taxonomy" id="2212470"/>
    <lineage>
        <taxon>Bacteria</taxon>
        <taxon>Candidatus Eiseniibacteriota</taxon>
    </lineage>
</organism>